<reference evidence="1" key="1">
    <citation type="submission" date="2021-02" db="EMBL/GenBank/DDBJ databases">
        <authorList>
            <person name="Nowell W R."/>
        </authorList>
    </citation>
    <scope>NUCLEOTIDE SEQUENCE</scope>
</reference>
<organism evidence="1 3">
    <name type="scientific">Didymodactylos carnosus</name>
    <dbReference type="NCBI Taxonomy" id="1234261"/>
    <lineage>
        <taxon>Eukaryota</taxon>
        <taxon>Metazoa</taxon>
        <taxon>Spiralia</taxon>
        <taxon>Gnathifera</taxon>
        <taxon>Rotifera</taxon>
        <taxon>Eurotatoria</taxon>
        <taxon>Bdelloidea</taxon>
        <taxon>Philodinida</taxon>
        <taxon>Philodinidae</taxon>
        <taxon>Didymodactylos</taxon>
    </lineage>
</organism>
<evidence type="ECO:0000313" key="2">
    <source>
        <dbReference type="EMBL" id="CAF3770640.1"/>
    </source>
</evidence>
<dbReference type="EMBL" id="CAJNOQ010003176">
    <property type="protein sequence ID" value="CAF0999159.1"/>
    <property type="molecule type" value="Genomic_DNA"/>
</dbReference>
<keyword evidence="3" id="KW-1185">Reference proteome</keyword>
<proteinExistence type="predicted"/>
<dbReference type="Proteomes" id="UP000681722">
    <property type="component" value="Unassembled WGS sequence"/>
</dbReference>
<name>A0A814GPV7_9BILA</name>
<dbReference type="AlphaFoldDB" id="A0A814GPV7"/>
<dbReference type="EMBL" id="CAJOBC010003176">
    <property type="protein sequence ID" value="CAF3770640.1"/>
    <property type="molecule type" value="Genomic_DNA"/>
</dbReference>
<dbReference type="Proteomes" id="UP000663829">
    <property type="component" value="Unassembled WGS sequence"/>
</dbReference>
<dbReference type="OrthoDB" id="10670100at2759"/>
<gene>
    <name evidence="1" type="ORF">GPM918_LOCUS13661</name>
    <name evidence="2" type="ORF">SRO942_LOCUS13661</name>
</gene>
<feature type="non-terminal residue" evidence="1">
    <location>
        <position position="1"/>
    </location>
</feature>
<evidence type="ECO:0000313" key="1">
    <source>
        <dbReference type="EMBL" id="CAF0999159.1"/>
    </source>
</evidence>
<comment type="caution">
    <text evidence="1">The sequence shown here is derived from an EMBL/GenBank/DDBJ whole genome shotgun (WGS) entry which is preliminary data.</text>
</comment>
<protein>
    <submittedName>
        <fullName evidence="1">Uncharacterized protein</fullName>
    </submittedName>
</protein>
<accession>A0A814GPV7</accession>
<sequence>KSKSGSLSFPKDFDRRVPIETGTSDKLNYYGCCLANESQVKVSLLHRHAIQDFTYNENYYSDYVKGRAGVEKHEFAHLDCPFQEDSGFFILGKFSEDKDNELHLTAFKIPVKHTLYVPPLTIHSNDYLKGKWRTMLSDATQIDHVLLEQARYDGQTEQFQFDFRN</sequence>
<evidence type="ECO:0000313" key="3">
    <source>
        <dbReference type="Proteomes" id="UP000663829"/>
    </source>
</evidence>